<proteinExistence type="predicted"/>
<dbReference type="PANTHER" id="PTHR42852">
    <property type="entry name" value="THIOL:DISULFIDE INTERCHANGE PROTEIN DSBE"/>
    <property type="match status" value="1"/>
</dbReference>
<feature type="domain" description="Thioredoxin" evidence="1">
    <location>
        <begin position="146"/>
        <end position="289"/>
    </location>
</feature>
<name>A0A5S5DW02_9FLAO</name>
<dbReference type="PANTHER" id="PTHR42852:SF17">
    <property type="entry name" value="THIOREDOXIN-LIKE PROTEIN HI_1115"/>
    <property type="match status" value="1"/>
</dbReference>
<dbReference type="InterPro" id="IPR013766">
    <property type="entry name" value="Thioredoxin_domain"/>
</dbReference>
<sequence length="289" mass="33408">MKNFLISILSISISFFVTTFILQKIDNSKVPSIVVKEEQSIATEKIKPIESTVKAGLAKIVVDFEKWKDYHKENIDLSTDFIGVDEDGIEIEKEDFLSNLLTGEYIPIKLPDADYMYQLYELTESSDEKISKSIKSSSTIIYSYFKKEGEPLPEFNFVDLNSNSYTSESTKGKILVIKCWFINCTVCVQEFPKLNELYDRYEGYDNVVFLSLAFDEADKLKNFLSKKEFRYPVVAEQKKYMTDEMEVKQYPTHLIIDEYGNIEKMVNNVDSLILALDTMMNDNALENEI</sequence>
<dbReference type="InterPro" id="IPR050553">
    <property type="entry name" value="Thioredoxin_ResA/DsbE_sf"/>
</dbReference>
<dbReference type="Gene3D" id="3.40.30.10">
    <property type="entry name" value="Glutaredoxin"/>
    <property type="match status" value="1"/>
</dbReference>
<comment type="caution">
    <text evidence="2">The sequence shown here is derived from an EMBL/GenBank/DDBJ whole genome shotgun (WGS) entry which is preliminary data.</text>
</comment>
<dbReference type="AlphaFoldDB" id="A0A5S5DW02"/>
<evidence type="ECO:0000259" key="1">
    <source>
        <dbReference type="PROSITE" id="PS51352"/>
    </source>
</evidence>
<accession>A0A5S5DW02</accession>
<dbReference type="OrthoDB" id="9815205at2"/>
<dbReference type="GO" id="GO:0016491">
    <property type="term" value="F:oxidoreductase activity"/>
    <property type="evidence" value="ECO:0007669"/>
    <property type="project" value="InterPro"/>
</dbReference>
<evidence type="ECO:0000313" key="2">
    <source>
        <dbReference type="EMBL" id="TYP99458.1"/>
    </source>
</evidence>
<dbReference type="Proteomes" id="UP000323136">
    <property type="component" value="Unassembled WGS sequence"/>
</dbReference>
<protein>
    <submittedName>
        <fullName evidence="2">Peroxiredoxin</fullName>
    </submittedName>
</protein>
<dbReference type="CDD" id="cd02966">
    <property type="entry name" value="TlpA_like_family"/>
    <property type="match status" value="1"/>
</dbReference>
<dbReference type="PROSITE" id="PS51352">
    <property type="entry name" value="THIOREDOXIN_2"/>
    <property type="match status" value="1"/>
</dbReference>
<evidence type="ECO:0000313" key="3">
    <source>
        <dbReference type="Proteomes" id="UP000323136"/>
    </source>
</evidence>
<organism evidence="2 3">
    <name type="scientific">Tenacibaculum adriaticum</name>
    <dbReference type="NCBI Taxonomy" id="413713"/>
    <lineage>
        <taxon>Bacteria</taxon>
        <taxon>Pseudomonadati</taxon>
        <taxon>Bacteroidota</taxon>
        <taxon>Flavobacteriia</taxon>
        <taxon>Flavobacteriales</taxon>
        <taxon>Flavobacteriaceae</taxon>
        <taxon>Tenacibaculum</taxon>
    </lineage>
</organism>
<dbReference type="EMBL" id="VNIA01000001">
    <property type="protein sequence ID" value="TYP99458.1"/>
    <property type="molecule type" value="Genomic_DNA"/>
</dbReference>
<dbReference type="InterPro" id="IPR000866">
    <property type="entry name" value="AhpC/TSA"/>
</dbReference>
<dbReference type="GO" id="GO:0016209">
    <property type="term" value="F:antioxidant activity"/>
    <property type="evidence" value="ECO:0007669"/>
    <property type="project" value="InterPro"/>
</dbReference>
<dbReference type="SUPFAM" id="SSF52833">
    <property type="entry name" value="Thioredoxin-like"/>
    <property type="match status" value="1"/>
</dbReference>
<dbReference type="Pfam" id="PF00578">
    <property type="entry name" value="AhpC-TSA"/>
    <property type="match status" value="1"/>
</dbReference>
<reference evidence="2 3" key="1">
    <citation type="submission" date="2019-07" db="EMBL/GenBank/DDBJ databases">
        <title>Genomic Encyclopedia of Type Strains, Phase IV (KMG-IV): sequencing the most valuable type-strain genomes for metagenomic binning, comparative biology and taxonomic classification.</title>
        <authorList>
            <person name="Goeker M."/>
        </authorList>
    </citation>
    <scope>NUCLEOTIDE SEQUENCE [LARGE SCALE GENOMIC DNA]</scope>
    <source>
        <strain evidence="2 3">DSM 18961</strain>
    </source>
</reference>
<dbReference type="RefSeq" id="WP_148868181.1">
    <property type="nucleotide sequence ID" value="NZ_VNIA01000001.1"/>
</dbReference>
<gene>
    <name evidence="2" type="ORF">C7447_10154</name>
</gene>
<keyword evidence="3" id="KW-1185">Reference proteome</keyword>
<dbReference type="InterPro" id="IPR036249">
    <property type="entry name" value="Thioredoxin-like_sf"/>
</dbReference>